<evidence type="ECO:0000313" key="2">
    <source>
        <dbReference type="WBParaSite" id="Pan_g10855.t1"/>
    </source>
</evidence>
<reference evidence="2" key="2">
    <citation type="submission" date="2020-10" db="UniProtKB">
        <authorList>
            <consortium name="WormBaseParasite"/>
        </authorList>
    </citation>
    <scope>IDENTIFICATION</scope>
</reference>
<dbReference type="WBParaSite" id="Pan_g10855.t1">
    <property type="protein sequence ID" value="Pan_g10855.t1"/>
    <property type="gene ID" value="Pan_g10855"/>
</dbReference>
<sequence length="123" mass="14219">MPFPLASLPYGLRQRLRELATPAEVFKLQKVAPNYPGLQPALTVRHISYLHIIFKSGYTTFFNSHKKLDPPSALFNILNFFLVHLLQKTRPKCSATPLLSKLWKSLMYKSRHIRLQLGGLKRF</sequence>
<dbReference type="Proteomes" id="UP000492821">
    <property type="component" value="Unassembled WGS sequence"/>
</dbReference>
<reference evidence="1" key="1">
    <citation type="journal article" date="2013" name="Genetics">
        <title>The draft genome and transcriptome of Panagrellus redivivus are shaped by the harsh demands of a free-living lifestyle.</title>
        <authorList>
            <person name="Srinivasan J."/>
            <person name="Dillman A.R."/>
            <person name="Macchietto M.G."/>
            <person name="Heikkinen L."/>
            <person name="Lakso M."/>
            <person name="Fracchia K.M."/>
            <person name="Antoshechkin I."/>
            <person name="Mortazavi A."/>
            <person name="Wong G."/>
            <person name="Sternberg P.W."/>
        </authorList>
    </citation>
    <scope>NUCLEOTIDE SEQUENCE [LARGE SCALE GENOMIC DNA]</scope>
    <source>
        <strain evidence="1">MT8872</strain>
    </source>
</reference>
<organism evidence="1 2">
    <name type="scientific">Panagrellus redivivus</name>
    <name type="common">Microworm</name>
    <dbReference type="NCBI Taxonomy" id="6233"/>
    <lineage>
        <taxon>Eukaryota</taxon>
        <taxon>Metazoa</taxon>
        <taxon>Ecdysozoa</taxon>
        <taxon>Nematoda</taxon>
        <taxon>Chromadorea</taxon>
        <taxon>Rhabditida</taxon>
        <taxon>Tylenchina</taxon>
        <taxon>Panagrolaimomorpha</taxon>
        <taxon>Panagrolaimoidea</taxon>
        <taxon>Panagrolaimidae</taxon>
        <taxon>Panagrellus</taxon>
    </lineage>
</organism>
<protein>
    <submittedName>
        <fullName evidence="2">Uncharacterized protein</fullName>
    </submittedName>
</protein>
<evidence type="ECO:0000313" key="1">
    <source>
        <dbReference type="Proteomes" id="UP000492821"/>
    </source>
</evidence>
<keyword evidence="1" id="KW-1185">Reference proteome</keyword>
<accession>A0A7E4UNE7</accession>
<dbReference type="AlphaFoldDB" id="A0A7E4UNE7"/>
<proteinExistence type="predicted"/>
<name>A0A7E4UNE7_PANRE</name>